<dbReference type="SUPFAM" id="SSF50494">
    <property type="entry name" value="Trypsin-like serine proteases"/>
    <property type="match status" value="1"/>
</dbReference>
<dbReference type="EMBL" id="JAHLQT010001931">
    <property type="protein sequence ID" value="KAG7177756.1"/>
    <property type="molecule type" value="Genomic_DNA"/>
</dbReference>
<dbReference type="Gene3D" id="2.40.10.10">
    <property type="entry name" value="Trypsin-like serine proteases"/>
    <property type="match status" value="1"/>
</dbReference>
<dbReference type="GO" id="GO:0006508">
    <property type="term" value="P:proteolysis"/>
    <property type="evidence" value="ECO:0007669"/>
    <property type="project" value="UniProtKB-KW"/>
</dbReference>
<dbReference type="AlphaFoldDB" id="A0A8J5NBM2"/>
<evidence type="ECO:0000313" key="3">
    <source>
        <dbReference type="EMBL" id="KAG7177756.1"/>
    </source>
</evidence>
<gene>
    <name evidence="3" type="primary">Prss29-L</name>
    <name evidence="3" type="ORF">Hamer_G008430</name>
</gene>
<evidence type="ECO:0000259" key="2">
    <source>
        <dbReference type="Pfam" id="PF00089"/>
    </source>
</evidence>
<accession>A0A8J5NBM2</accession>
<organism evidence="3 4">
    <name type="scientific">Homarus americanus</name>
    <name type="common">American lobster</name>
    <dbReference type="NCBI Taxonomy" id="6706"/>
    <lineage>
        <taxon>Eukaryota</taxon>
        <taxon>Metazoa</taxon>
        <taxon>Ecdysozoa</taxon>
        <taxon>Arthropoda</taxon>
        <taxon>Crustacea</taxon>
        <taxon>Multicrustacea</taxon>
        <taxon>Malacostraca</taxon>
        <taxon>Eumalacostraca</taxon>
        <taxon>Eucarida</taxon>
        <taxon>Decapoda</taxon>
        <taxon>Pleocyemata</taxon>
        <taxon>Astacidea</taxon>
        <taxon>Nephropoidea</taxon>
        <taxon>Nephropidae</taxon>
        <taxon>Homarus</taxon>
    </lineage>
</organism>
<dbReference type="InterPro" id="IPR043504">
    <property type="entry name" value="Peptidase_S1_PA_chymotrypsin"/>
</dbReference>
<evidence type="ECO:0000256" key="1">
    <source>
        <dbReference type="SAM" id="MobiDB-lite"/>
    </source>
</evidence>
<dbReference type="InterPro" id="IPR009003">
    <property type="entry name" value="Peptidase_S1_PA"/>
</dbReference>
<keyword evidence="3" id="KW-0645">Protease</keyword>
<protein>
    <submittedName>
        <fullName evidence="3">Serine protease 29-like</fullName>
    </submittedName>
</protein>
<comment type="caution">
    <text evidence="3">The sequence shown here is derived from an EMBL/GenBank/DDBJ whole genome shotgun (WGS) entry which is preliminary data.</text>
</comment>
<name>A0A8J5NBM2_HOMAM</name>
<proteinExistence type="predicted"/>
<feature type="region of interest" description="Disordered" evidence="1">
    <location>
        <begin position="194"/>
        <end position="232"/>
    </location>
</feature>
<dbReference type="Proteomes" id="UP000747542">
    <property type="component" value="Unassembled WGS sequence"/>
</dbReference>
<dbReference type="GO" id="GO:0004252">
    <property type="term" value="F:serine-type endopeptidase activity"/>
    <property type="evidence" value="ECO:0007669"/>
    <property type="project" value="InterPro"/>
</dbReference>
<feature type="domain" description="Peptidase S1" evidence="2">
    <location>
        <begin position="4"/>
        <end position="51"/>
    </location>
</feature>
<sequence length="232" mass="24300">MPASDSGGPLVSRNSAGQYTMAGVVSRGVACGLTDFPGLYANIRHPPYLAWAKNTEAVVGCKDPVFIDQSPSTEPGDSLIFFLLPQQRLQEHKTGQALMLDVLPPTTGLSGSMGGRVLTGASDRFWKRPPGVSPVGSLLGITPVGITPGVSPVNSPGKLSPVKLCPGRRMGQHTMGYLSLKPHSTGIFTPIVSATGGHSRTSTHRPVPPVSSVQVSVLDLGSNNTPEEEARR</sequence>
<dbReference type="InterPro" id="IPR001254">
    <property type="entry name" value="Trypsin_dom"/>
</dbReference>
<reference evidence="3" key="1">
    <citation type="journal article" date="2021" name="Sci. Adv.">
        <title>The American lobster genome reveals insights on longevity, neural, and immune adaptations.</title>
        <authorList>
            <person name="Polinski J.M."/>
            <person name="Zimin A.V."/>
            <person name="Clark K.F."/>
            <person name="Kohn A.B."/>
            <person name="Sadowski N."/>
            <person name="Timp W."/>
            <person name="Ptitsyn A."/>
            <person name="Khanna P."/>
            <person name="Romanova D.Y."/>
            <person name="Williams P."/>
            <person name="Greenwood S.J."/>
            <person name="Moroz L.L."/>
            <person name="Walt D.R."/>
            <person name="Bodnar A.G."/>
        </authorList>
    </citation>
    <scope>NUCLEOTIDE SEQUENCE</scope>
    <source>
        <strain evidence="3">GMGI-L3</strain>
    </source>
</reference>
<keyword evidence="3" id="KW-0378">Hydrolase</keyword>
<keyword evidence="4" id="KW-1185">Reference proteome</keyword>
<dbReference type="Pfam" id="PF00089">
    <property type="entry name" value="Trypsin"/>
    <property type="match status" value="1"/>
</dbReference>
<evidence type="ECO:0000313" key="4">
    <source>
        <dbReference type="Proteomes" id="UP000747542"/>
    </source>
</evidence>